<proteinExistence type="predicted"/>
<comment type="caution">
    <text evidence="2">The sequence shown here is derived from an EMBL/GenBank/DDBJ whole genome shotgun (WGS) entry which is preliminary data.</text>
</comment>
<dbReference type="Proteomes" id="UP001066276">
    <property type="component" value="Chromosome 3_1"/>
</dbReference>
<evidence type="ECO:0000313" key="2">
    <source>
        <dbReference type="EMBL" id="KAJ1185250.1"/>
    </source>
</evidence>
<evidence type="ECO:0000313" key="3">
    <source>
        <dbReference type="Proteomes" id="UP001066276"/>
    </source>
</evidence>
<dbReference type="AlphaFoldDB" id="A0AAV7U9T7"/>
<feature type="region of interest" description="Disordered" evidence="1">
    <location>
        <begin position="1"/>
        <end position="21"/>
    </location>
</feature>
<sequence>MRCGVCHSNSQVEGGTGNPEMAATESASWFTKDCRLAKACLTAATRSVNSSLIREARQHYKEALAASKKELGGSELAGPVRSFQKDR</sequence>
<accession>A0AAV7U9T7</accession>
<protein>
    <submittedName>
        <fullName evidence="2">Uncharacterized protein</fullName>
    </submittedName>
</protein>
<gene>
    <name evidence="2" type="ORF">NDU88_002044</name>
</gene>
<dbReference type="EMBL" id="JANPWB010000005">
    <property type="protein sequence ID" value="KAJ1185250.1"/>
    <property type="molecule type" value="Genomic_DNA"/>
</dbReference>
<reference evidence="2" key="1">
    <citation type="journal article" date="2022" name="bioRxiv">
        <title>Sequencing and chromosome-scale assembly of the giantPleurodeles waltlgenome.</title>
        <authorList>
            <person name="Brown T."/>
            <person name="Elewa A."/>
            <person name="Iarovenko S."/>
            <person name="Subramanian E."/>
            <person name="Araus A.J."/>
            <person name="Petzold A."/>
            <person name="Susuki M."/>
            <person name="Suzuki K.-i.T."/>
            <person name="Hayashi T."/>
            <person name="Toyoda A."/>
            <person name="Oliveira C."/>
            <person name="Osipova E."/>
            <person name="Leigh N.D."/>
            <person name="Simon A."/>
            <person name="Yun M.H."/>
        </authorList>
    </citation>
    <scope>NUCLEOTIDE SEQUENCE</scope>
    <source>
        <strain evidence="2">20211129_DDA</strain>
        <tissue evidence="2">Liver</tissue>
    </source>
</reference>
<name>A0AAV7U9T7_PLEWA</name>
<organism evidence="2 3">
    <name type="scientific">Pleurodeles waltl</name>
    <name type="common">Iberian ribbed newt</name>
    <dbReference type="NCBI Taxonomy" id="8319"/>
    <lineage>
        <taxon>Eukaryota</taxon>
        <taxon>Metazoa</taxon>
        <taxon>Chordata</taxon>
        <taxon>Craniata</taxon>
        <taxon>Vertebrata</taxon>
        <taxon>Euteleostomi</taxon>
        <taxon>Amphibia</taxon>
        <taxon>Batrachia</taxon>
        <taxon>Caudata</taxon>
        <taxon>Salamandroidea</taxon>
        <taxon>Salamandridae</taxon>
        <taxon>Pleurodelinae</taxon>
        <taxon>Pleurodeles</taxon>
    </lineage>
</organism>
<keyword evidence="3" id="KW-1185">Reference proteome</keyword>
<evidence type="ECO:0000256" key="1">
    <source>
        <dbReference type="SAM" id="MobiDB-lite"/>
    </source>
</evidence>